<evidence type="ECO:0000313" key="2">
    <source>
        <dbReference type="EMBL" id="TNL99759.1"/>
    </source>
</evidence>
<feature type="domain" description="Bacterial Pleckstrin homology" evidence="1">
    <location>
        <begin position="2"/>
        <end position="115"/>
    </location>
</feature>
<dbReference type="Gene3D" id="2.30.29.50">
    <property type="entry name" value="Bacterial Pleckstrin homology domain"/>
    <property type="match status" value="1"/>
</dbReference>
<proteinExistence type="predicted"/>
<dbReference type="InterPro" id="IPR037063">
    <property type="entry name" value="PHb_sf"/>
</dbReference>
<keyword evidence="3" id="KW-1185">Reference proteome</keyword>
<dbReference type="Pfam" id="PF08000">
    <property type="entry name" value="bPH_1"/>
    <property type="match status" value="1"/>
</dbReference>
<sequence length="120" mass="13436">MIAEWTLLNQTQIPNDIGDYLVPGEQPHAAFATFRDAAVFTNKRLIFRDAQGMTGRKVETYSIPYSSILAWSTENAGRMLDFTAELQLWTKIGPFKINIGKNLDVRALDRLIAHAVLGAQ</sequence>
<evidence type="ECO:0000259" key="1">
    <source>
        <dbReference type="Pfam" id="PF08000"/>
    </source>
</evidence>
<gene>
    <name evidence="2" type="ORF">FHE74_01590</name>
</gene>
<dbReference type="OrthoDB" id="3199551at2"/>
<evidence type="ECO:0000313" key="3">
    <source>
        <dbReference type="Proteomes" id="UP000312032"/>
    </source>
</evidence>
<comment type="caution">
    <text evidence="2">The sequence shown here is derived from an EMBL/GenBank/DDBJ whole genome shotgun (WGS) entry which is preliminary data.</text>
</comment>
<dbReference type="InterPro" id="IPR012544">
    <property type="entry name" value="PHb"/>
</dbReference>
<dbReference type="SUPFAM" id="SSF50729">
    <property type="entry name" value="PH domain-like"/>
    <property type="match status" value="1"/>
</dbReference>
<organism evidence="2 3">
    <name type="scientific">Corynebacterium tapiri</name>
    <dbReference type="NCBI Taxonomy" id="1448266"/>
    <lineage>
        <taxon>Bacteria</taxon>
        <taxon>Bacillati</taxon>
        <taxon>Actinomycetota</taxon>
        <taxon>Actinomycetes</taxon>
        <taxon>Mycobacteriales</taxon>
        <taxon>Corynebacteriaceae</taxon>
        <taxon>Corynebacterium</taxon>
    </lineage>
</organism>
<dbReference type="Proteomes" id="UP000312032">
    <property type="component" value="Unassembled WGS sequence"/>
</dbReference>
<accession>A0A5C4U5U2</accession>
<protein>
    <submittedName>
        <fullName evidence="2">PH domain-containing protein</fullName>
    </submittedName>
</protein>
<dbReference type="AlphaFoldDB" id="A0A5C4U5U2"/>
<name>A0A5C4U5U2_9CORY</name>
<reference evidence="2 3" key="1">
    <citation type="submission" date="2019-06" db="EMBL/GenBank/DDBJ databases">
        <authorList>
            <person name="Li J."/>
        </authorList>
    </citation>
    <scope>NUCLEOTIDE SEQUENCE [LARGE SCALE GENOMIC DNA]</scope>
    <source>
        <strain evidence="2 3">LMG 28165</strain>
    </source>
</reference>
<dbReference type="CDD" id="cd13225">
    <property type="entry name" value="PH-like_bacteria"/>
    <property type="match status" value="1"/>
</dbReference>
<dbReference type="EMBL" id="VDHJ01000002">
    <property type="protein sequence ID" value="TNL99759.1"/>
    <property type="molecule type" value="Genomic_DNA"/>
</dbReference>
<dbReference type="RefSeq" id="WP_139464676.1">
    <property type="nucleotide sequence ID" value="NZ_VDHJ01000002.1"/>
</dbReference>